<accession>A0A0D0C0G2</accession>
<sequence length="130" mass="14757">ANWVSGEVLALVNYLHEHYAERGDTGNFKLLTYTSAALAIAPLCKIGPVKTGSICKTKWTVLKWIYNAIETYCGQSGFHWDHNHGGNIEGEAVQVVWNKYISRKAHHTGIKPFHNNGWEFYEQIHNIFPS</sequence>
<protein>
    <submittedName>
        <fullName evidence="1">Uncharacterized protein</fullName>
    </submittedName>
</protein>
<dbReference type="STRING" id="930991.A0A0D0C0G2"/>
<proteinExistence type="predicted"/>
<dbReference type="Proteomes" id="UP000054538">
    <property type="component" value="Unassembled WGS sequence"/>
</dbReference>
<organism evidence="1 2">
    <name type="scientific">Paxillus rubicundulus Ve08.2h10</name>
    <dbReference type="NCBI Taxonomy" id="930991"/>
    <lineage>
        <taxon>Eukaryota</taxon>
        <taxon>Fungi</taxon>
        <taxon>Dikarya</taxon>
        <taxon>Basidiomycota</taxon>
        <taxon>Agaricomycotina</taxon>
        <taxon>Agaricomycetes</taxon>
        <taxon>Agaricomycetidae</taxon>
        <taxon>Boletales</taxon>
        <taxon>Paxilineae</taxon>
        <taxon>Paxillaceae</taxon>
        <taxon>Paxillus</taxon>
    </lineage>
</organism>
<dbReference type="AlphaFoldDB" id="A0A0D0C0G2"/>
<name>A0A0D0C0G2_9AGAM</name>
<gene>
    <name evidence="1" type="ORF">PAXRUDRAFT_105349</name>
</gene>
<dbReference type="EMBL" id="KN827292">
    <property type="protein sequence ID" value="KIK76792.1"/>
    <property type="molecule type" value="Genomic_DNA"/>
</dbReference>
<dbReference type="OrthoDB" id="2690769at2759"/>
<dbReference type="InParanoid" id="A0A0D0C0G2"/>
<reference evidence="1 2" key="1">
    <citation type="submission" date="2014-04" db="EMBL/GenBank/DDBJ databases">
        <authorList>
            <consortium name="DOE Joint Genome Institute"/>
            <person name="Kuo A."/>
            <person name="Kohler A."/>
            <person name="Jargeat P."/>
            <person name="Nagy L.G."/>
            <person name="Floudas D."/>
            <person name="Copeland A."/>
            <person name="Barry K.W."/>
            <person name="Cichocki N."/>
            <person name="Veneault-Fourrey C."/>
            <person name="LaButti K."/>
            <person name="Lindquist E.A."/>
            <person name="Lipzen A."/>
            <person name="Lundell T."/>
            <person name="Morin E."/>
            <person name="Murat C."/>
            <person name="Sun H."/>
            <person name="Tunlid A."/>
            <person name="Henrissat B."/>
            <person name="Grigoriev I.V."/>
            <person name="Hibbett D.S."/>
            <person name="Martin F."/>
            <person name="Nordberg H.P."/>
            <person name="Cantor M.N."/>
            <person name="Hua S.X."/>
        </authorList>
    </citation>
    <scope>NUCLEOTIDE SEQUENCE [LARGE SCALE GENOMIC DNA]</scope>
    <source>
        <strain evidence="1 2">Ve08.2h10</strain>
    </source>
</reference>
<dbReference type="HOGENOM" id="CLU_082499_5_1_1"/>
<feature type="non-terminal residue" evidence="1">
    <location>
        <position position="1"/>
    </location>
</feature>
<evidence type="ECO:0000313" key="2">
    <source>
        <dbReference type="Proteomes" id="UP000054538"/>
    </source>
</evidence>
<keyword evidence="2" id="KW-1185">Reference proteome</keyword>
<feature type="non-terminal residue" evidence="1">
    <location>
        <position position="130"/>
    </location>
</feature>
<reference evidence="2" key="2">
    <citation type="submission" date="2015-01" db="EMBL/GenBank/DDBJ databases">
        <title>Evolutionary Origins and Diversification of the Mycorrhizal Mutualists.</title>
        <authorList>
            <consortium name="DOE Joint Genome Institute"/>
            <consortium name="Mycorrhizal Genomics Consortium"/>
            <person name="Kohler A."/>
            <person name="Kuo A."/>
            <person name="Nagy L.G."/>
            <person name="Floudas D."/>
            <person name="Copeland A."/>
            <person name="Barry K.W."/>
            <person name="Cichocki N."/>
            <person name="Veneault-Fourrey C."/>
            <person name="LaButti K."/>
            <person name="Lindquist E.A."/>
            <person name="Lipzen A."/>
            <person name="Lundell T."/>
            <person name="Morin E."/>
            <person name="Murat C."/>
            <person name="Riley R."/>
            <person name="Ohm R."/>
            <person name="Sun H."/>
            <person name="Tunlid A."/>
            <person name="Henrissat B."/>
            <person name="Grigoriev I.V."/>
            <person name="Hibbett D.S."/>
            <person name="Martin F."/>
        </authorList>
    </citation>
    <scope>NUCLEOTIDE SEQUENCE [LARGE SCALE GENOMIC DNA]</scope>
    <source>
        <strain evidence="2">Ve08.2h10</strain>
    </source>
</reference>
<evidence type="ECO:0000313" key="1">
    <source>
        <dbReference type="EMBL" id="KIK76792.1"/>
    </source>
</evidence>